<keyword evidence="7 13" id="KW-0851">Voltage-gated channel</keyword>
<evidence type="ECO:0000256" key="3">
    <source>
        <dbReference type="ARBA" id="ARBA00022448"/>
    </source>
</evidence>
<dbReference type="Gene3D" id="2.60.120.10">
    <property type="entry name" value="Jelly Rolls"/>
    <property type="match status" value="1"/>
</dbReference>
<evidence type="ECO:0000313" key="16">
    <source>
        <dbReference type="Proteomes" id="UP000245207"/>
    </source>
</evidence>
<evidence type="ECO:0000256" key="5">
    <source>
        <dbReference type="ARBA" id="ARBA00022692"/>
    </source>
</evidence>
<dbReference type="Pfam" id="PF00520">
    <property type="entry name" value="Ion_trans"/>
    <property type="match status" value="1"/>
</dbReference>
<evidence type="ECO:0000256" key="1">
    <source>
        <dbReference type="ARBA" id="ARBA00004141"/>
    </source>
</evidence>
<evidence type="ECO:0000256" key="8">
    <source>
        <dbReference type="ARBA" id="ARBA00022958"/>
    </source>
</evidence>
<dbReference type="EMBL" id="PKPP01016326">
    <property type="protein sequence ID" value="PWA37818.1"/>
    <property type="molecule type" value="Genomic_DNA"/>
</dbReference>
<comment type="domain">
    <text evidence="13">The segment S4 is probably the voltage-sensor and is characterized by a series of positively charged amino acids. The pore-forming region H5 is enclosed by the transmembrane segments S5 and S6 in the Shaker-type (1P/6TM) and contains the GYGD signature motif which seems to be involved in potassium selectivity.</text>
</comment>
<keyword evidence="11 13" id="KW-0472">Membrane</keyword>
<dbReference type="Gene3D" id="1.10.287.70">
    <property type="match status" value="1"/>
</dbReference>
<evidence type="ECO:0000256" key="12">
    <source>
        <dbReference type="ARBA" id="ARBA00023303"/>
    </source>
</evidence>
<organism evidence="15 16">
    <name type="scientific">Artemisia annua</name>
    <name type="common">Sweet wormwood</name>
    <dbReference type="NCBI Taxonomy" id="35608"/>
    <lineage>
        <taxon>Eukaryota</taxon>
        <taxon>Viridiplantae</taxon>
        <taxon>Streptophyta</taxon>
        <taxon>Embryophyta</taxon>
        <taxon>Tracheophyta</taxon>
        <taxon>Spermatophyta</taxon>
        <taxon>Magnoliopsida</taxon>
        <taxon>eudicotyledons</taxon>
        <taxon>Gunneridae</taxon>
        <taxon>Pentapetalae</taxon>
        <taxon>asterids</taxon>
        <taxon>campanulids</taxon>
        <taxon>Asterales</taxon>
        <taxon>Asteraceae</taxon>
        <taxon>Asteroideae</taxon>
        <taxon>Anthemideae</taxon>
        <taxon>Artemisiinae</taxon>
        <taxon>Artemisia</taxon>
    </lineage>
</organism>
<evidence type="ECO:0000256" key="11">
    <source>
        <dbReference type="ARBA" id="ARBA00023136"/>
    </source>
</evidence>
<comment type="similarity">
    <text evidence="2 13">Belongs to the potassium channel family. Plant (TC 1.A.1.4) subfamily.</text>
</comment>
<dbReference type="InterPro" id="IPR000595">
    <property type="entry name" value="cNMP-bd_dom"/>
</dbReference>
<comment type="subunit">
    <text evidence="13">The potassium channel is composed of a homo- or heterotetrameric complex of pore-forming subunits.</text>
</comment>
<comment type="caution">
    <text evidence="15">The sequence shown here is derived from an EMBL/GenBank/DDBJ whole genome shotgun (WGS) entry which is preliminary data.</text>
</comment>
<dbReference type="InterPro" id="IPR045319">
    <property type="entry name" value="KAT/AKT"/>
</dbReference>
<name>A0A2U1KM55_ARTAN</name>
<keyword evidence="4 13" id="KW-0633">Potassium transport</keyword>
<keyword evidence="3 13" id="KW-0813">Transport</keyword>
<dbReference type="AlphaFoldDB" id="A0A2U1KM55"/>
<keyword evidence="12 13" id="KW-0407">Ion channel</keyword>
<dbReference type="GO" id="GO:0034702">
    <property type="term" value="C:monoatomic ion channel complex"/>
    <property type="evidence" value="ECO:0007669"/>
    <property type="project" value="UniProtKB-KW"/>
</dbReference>
<comment type="subcellular location">
    <subcellularLocation>
        <location evidence="1 13">Membrane</location>
        <topology evidence="1 13">Multi-pass membrane protein</topology>
    </subcellularLocation>
</comment>
<accession>A0A2U1KM55</accession>
<keyword evidence="6 13" id="KW-0631">Potassium channel</keyword>
<feature type="transmembrane region" description="Helical" evidence="13">
    <location>
        <begin position="106"/>
        <end position="124"/>
    </location>
</feature>
<evidence type="ECO:0000256" key="4">
    <source>
        <dbReference type="ARBA" id="ARBA00022538"/>
    </source>
</evidence>
<evidence type="ECO:0000256" key="10">
    <source>
        <dbReference type="ARBA" id="ARBA00023065"/>
    </source>
</evidence>
<dbReference type="InterPro" id="IPR014710">
    <property type="entry name" value="RmlC-like_jellyroll"/>
</dbReference>
<protein>
    <recommendedName>
        <fullName evidence="13">Potassium channel</fullName>
    </recommendedName>
</protein>
<dbReference type="InterPro" id="IPR005821">
    <property type="entry name" value="Ion_trans_dom"/>
</dbReference>
<keyword evidence="8 13" id="KW-0630">Potassium</keyword>
<sequence>MVTSFLESFASRGDHLGRFGPPPPLTSGTSFYVHFAFCIYYFLAVVNPYQERAQINSIKPDGGELDLYTRYGSAIYWSLTTFTIVRYGNLHAENAIEKLFSSIYKLLSFFVVAYIVGNISNLVLEGISIKEFVADMTSEYIPPREDVILNNEEPEYLYLINSGEVDKIECDPAGKEQVSGVLHPNDMFGEVGFTVYGFGKI</sequence>
<evidence type="ECO:0000256" key="2">
    <source>
        <dbReference type="ARBA" id="ARBA00007929"/>
    </source>
</evidence>
<feature type="domain" description="Cyclic nucleotide-binding" evidence="14">
    <location>
        <begin position="124"/>
        <end position="201"/>
    </location>
</feature>
<evidence type="ECO:0000256" key="6">
    <source>
        <dbReference type="ARBA" id="ARBA00022826"/>
    </source>
</evidence>
<dbReference type="PROSITE" id="PS50042">
    <property type="entry name" value="CNMP_BINDING_3"/>
    <property type="match status" value="1"/>
</dbReference>
<comment type="function">
    <text evidence="13">Potassium channel.</text>
</comment>
<keyword evidence="16" id="KW-1185">Reference proteome</keyword>
<evidence type="ECO:0000256" key="13">
    <source>
        <dbReference type="RuleBase" id="RU369015"/>
    </source>
</evidence>
<reference evidence="15 16" key="1">
    <citation type="journal article" date="2018" name="Mol. Plant">
        <title>The genome of Artemisia annua provides insight into the evolution of Asteraceae family and artemisinin biosynthesis.</title>
        <authorList>
            <person name="Shen Q."/>
            <person name="Zhang L."/>
            <person name="Liao Z."/>
            <person name="Wang S."/>
            <person name="Yan T."/>
            <person name="Shi P."/>
            <person name="Liu M."/>
            <person name="Fu X."/>
            <person name="Pan Q."/>
            <person name="Wang Y."/>
            <person name="Lv Z."/>
            <person name="Lu X."/>
            <person name="Zhang F."/>
            <person name="Jiang W."/>
            <person name="Ma Y."/>
            <person name="Chen M."/>
            <person name="Hao X."/>
            <person name="Li L."/>
            <person name="Tang Y."/>
            <person name="Lv G."/>
            <person name="Zhou Y."/>
            <person name="Sun X."/>
            <person name="Brodelius P.E."/>
            <person name="Rose J.K.C."/>
            <person name="Tang K."/>
        </authorList>
    </citation>
    <scope>NUCLEOTIDE SEQUENCE [LARGE SCALE GENOMIC DNA]</scope>
    <source>
        <strain evidence="16">cv. Huhao1</strain>
        <tissue evidence="15">Leaf</tissue>
    </source>
</reference>
<evidence type="ECO:0000256" key="9">
    <source>
        <dbReference type="ARBA" id="ARBA00022989"/>
    </source>
</evidence>
<comment type="caution">
    <text evidence="13">Lacks conserved residue(s) required for the propagation of feature annotation.</text>
</comment>
<feature type="transmembrane region" description="Helical" evidence="13">
    <location>
        <begin position="31"/>
        <end position="49"/>
    </location>
</feature>
<dbReference type="Proteomes" id="UP000245207">
    <property type="component" value="Unassembled WGS sequence"/>
</dbReference>
<dbReference type="SUPFAM" id="SSF51206">
    <property type="entry name" value="cAMP-binding domain-like"/>
    <property type="match status" value="1"/>
</dbReference>
<keyword evidence="10 13" id="KW-0406">Ion transport</keyword>
<dbReference type="OrthoDB" id="1746424at2759"/>
<dbReference type="CDD" id="cd00038">
    <property type="entry name" value="CAP_ED"/>
    <property type="match status" value="1"/>
</dbReference>
<keyword evidence="9 13" id="KW-1133">Transmembrane helix</keyword>
<dbReference type="SUPFAM" id="SSF81324">
    <property type="entry name" value="Voltage-gated potassium channels"/>
    <property type="match status" value="1"/>
</dbReference>
<gene>
    <name evidence="15" type="ORF">CTI12_AA587150</name>
</gene>
<proteinExistence type="inferred from homology"/>
<dbReference type="InterPro" id="IPR018490">
    <property type="entry name" value="cNMP-bd_dom_sf"/>
</dbReference>
<dbReference type="PANTHER" id="PTHR45743:SF21">
    <property type="entry name" value="POTASSIUM CHANNEL AKT2_3"/>
    <property type="match status" value="1"/>
</dbReference>
<dbReference type="Pfam" id="PF00027">
    <property type="entry name" value="cNMP_binding"/>
    <property type="match status" value="1"/>
</dbReference>
<keyword evidence="5 13" id="KW-0812">Transmembrane</keyword>
<evidence type="ECO:0000313" key="15">
    <source>
        <dbReference type="EMBL" id="PWA37818.1"/>
    </source>
</evidence>
<dbReference type="GO" id="GO:0005249">
    <property type="term" value="F:voltage-gated potassium channel activity"/>
    <property type="evidence" value="ECO:0007669"/>
    <property type="project" value="UniProtKB-UniRule"/>
</dbReference>
<evidence type="ECO:0000259" key="14">
    <source>
        <dbReference type="PROSITE" id="PS50042"/>
    </source>
</evidence>
<evidence type="ECO:0000256" key="7">
    <source>
        <dbReference type="ARBA" id="ARBA00022882"/>
    </source>
</evidence>
<dbReference type="PANTHER" id="PTHR45743">
    <property type="entry name" value="POTASSIUM CHANNEL AKT1"/>
    <property type="match status" value="1"/>
</dbReference>